<evidence type="ECO:0000313" key="4">
    <source>
        <dbReference type="Proteomes" id="UP001221898"/>
    </source>
</evidence>
<dbReference type="GO" id="GO:0007283">
    <property type="term" value="P:spermatogenesis"/>
    <property type="evidence" value="ECO:0007669"/>
    <property type="project" value="TreeGrafter"/>
</dbReference>
<evidence type="ECO:0000256" key="1">
    <source>
        <dbReference type="SAM" id="Coils"/>
    </source>
</evidence>
<feature type="coiled-coil region" evidence="1">
    <location>
        <begin position="113"/>
        <end position="179"/>
    </location>
</feature>
<keyword evidence="4" id="KW-1185">Reference proteome</keyword>
<feature type="coiled-coil region" evidence="1">
    <location>
        <begin position="924"/>
        <end position="1077"/>
    </location>
</feature>
<reference evidence="3" key="1">
    <citation type="journal article" date="2023" name="Science">
        <title>Genome structures resolve the early diversification of teleost fishes.</title>
        <authorList>
            <person name="Parey E."/>
            <person name="Louis A."/>
            <person name="Montfort J."/>
            <person name="Bouchez O."/>
            <person name="Roques C."/>
            <person name="Iampietro C."/>
            <person name="Lluch J."/>
            <person name="Castinel A."/>
            <person name="Donnadieu C."/>
            <person name="Desvignes T."/>
            <person name="Floi Bucao C."/>
            <person name="Jouanno E."/>
            <person name="Wen M."/>
            <person name="Mejri S."/>
            <person name="Dirks R."/>
            <person name="Jansen H."/>
            <person name="Henkel C."/>
            <person name="Chen W.J."/>
            <person name="Zahm M."/>
            <person name="Cabau C."/>
            <person name="Klopp C."/>
            <person name="Thompson A.W."/>
            <person name="Robinson-Rechavi M."/>
            <person name="Braasch I."/>
            <person name="Lecointre G."/>
            <person name="Bobe J."/>
            <person name="Postlethwait J.H."/>
            <person name="Berthelot C."/>
            <person name="Roest Crollius H."/>
            <person name="Guiguen Y."/>
        </authorList>
    </citation>
    <scope>NUCLEOTIDE SEQUENCE</scope>
    <source>
        <strain evidence="3">NC1722</strain>
    </source>
</reference>
<evidence type="ECO:0000313" key="3">
    <source>
        <dbReference type="EMBL" id="KAJ8413471.1"/>
    </source>
</evidence>
<dbReference type="Proteomes" id="UP001221898">
    <property type="component" value="Unassembled WGS sequence"/>
</dbReference>
<feature type="region of interest" description="Disordered" evidence="2">
    <location>
        <begin position="1315"/>
        <end position="1339"/>
    </location>
</feature>
<accession>A0AAD7WXQ0</accession>
<comment type="caution">
    <text evidence="3">The sequence shown here is derived from an EMBL/GenBank/DDBJ whole genome shotgun (WGS) entry which is preliminary data.</text>
</comment>
<feature type="region of interest" description="Disordered" evidence="2">
    <location>
        <begin position="1726"/>
        <end position="1771"/>
    </location>
</feature>
<sequence>MNGLSYLPVCLALIAIEKKSFGEMEKRGKNVTGSYENMKRSVRMSSDVVKHHSSLSVPGEGGLRCPVTRNMRHLLDEFKGLYEERLRRLPFETGGGSHEEMLRMKVRILNSYVNDLSDQTQVLVQTVEDLEDEASGKVAILEAKICSSDQIIDDLDHQKRRLEENWENLRRENVDMKLDVSALAGLVQHAQRTHKLDVSGVTLRTVVLEKISEPSAYNRHIPKPEDFLKAHVDDLRSQLKTKDRIIQNLREEMKRSSLERRPETSEPSDGRDTVRLLQIQIESLQRLELQKVTQLTERDIAIAKLQTELRIARQDERDVHKEVSEQREKVNEVQGALRELQDQTAAKDVQRGALLETSKDLEEKAASLTVELQKSRERSQKQQMELLSLKQKKDALHTEMQMQEQRTAKVERAQRQKEAEATRLASLIEQLQVQLQESRDSHTQASCQLGASARELEGVRAELAEARRQRDASQAELSRLEKVVEEQAEELKDLHLQHRVWAEESGRLRARLQAQTVCAQSQQDVLTSEISSTEERELKQGQLAEQEVLSKMNEREDRVRAMQLEMTSLRAAHESLKRTVTVKERFNGELSQECTGLRQTQGCLQNQLQVCEEKVNSLDLEVGLLKSKLQEKTEQSQQLQDEIVKQQEALSRANETLKDTRRAAGNKICKKEHKLAVIQKELIEVQTKYSECQNESLRRENVAQQLEEEAGRLTAQIKEQSQDITKLKSERNQLQLQLTVVMEKHRTAQQEVSSRDQVILQLKTELKTREEECRGAQEELGLQEQEVNRLNERVKSLQAEVRELWERGQDGEQRLDRGEEDKRNLQLQLNITQQQMKHQMKTVEQLGSELDSTKQAHTTDMERWNQKALILQNQLDRACLDLQDSQSRLQEQRLKTRELEWMAKQHEAAHLEALAKIQDGAELVNRLTAEMLLLKQRVEDVQTELTDSRTAAKKHEVTSDIFRQKYQTAMEKAQQLEGQIQSLEEEVRYANKQVLEAQEAASGLRAEILTLERRYEERCKQTENSEEAIDQLTDELQAAQDGLKSSGDRLLEYEGLIERLKQEVDVQHKEILDHESMFLQLQAELTSYQFSHSYSSKEYEAQQKHVHLLQKELGSVTERLGVERARSEEEARGALELKASLQRRTLETQGLENALRALRTDADAAQQGHSAAIAQLEQEVTRLETELADARTTGAHRDQAIRKRDGLLKTCEADLLQAREAVRDATQRLELCERAADGLRADVLSAETLRGQAQQESAALRAQVTELSQELQDVRQQHRDTAQALAGLQEQALLQESSLGAVQEQLREREAELVRQEQSARTAHTQLRSSAQRTHTANDQANQLRLMVERLQGDAAMLKEALQRSQLEEASQREERLRAEVEHSGAKEEVLALTQQLQQQEDTLRCLREELGQEHTRTQEQQRQLGTLRMYVENMETELEHLRIKESSDASMVRRYESSVTKQKAELQESKDSLAVCGRNLVKAEEAVACLQQERTSLEDSRRQVEDEAESLRRERSSLREKLEAATAELETRRLTAEEARADNARLHQESQLAVASVNRWIKEQKIASENLAVKITEQTKLLTLVTTEKDHLQETKDALELEIRTLRVVIDEKQKEIGHLKAIHSHSANQQAMLNHLRGRLEVEEIERESLMARNICAIEDMHTRLKANMESITLLNEQLGALSEENAKQRKLLEIERALRRQLAPRPPLEPGHGDGLHLSQLATEAPRSSGAAAPDRPCPPRSPGTGRTEPSPRGGGLAEDPALGKDPRGKWYWVQRVGELSAQLQESTEYWSERMGDLTVEIERAQAASPRK</sequence>
<dbReference type="InterPro" id="IPR037391">
    <property type="entry name" value="PMF1-bd"/>
</dbReference>
<feature type="region of interest" description="Disordered" evidence="2">
    <location>
        <begin position="1501"/>
        <end position="1520"/>
    </location>
</feature>
<feature type="coiled-coil region" evidence="1">
    <location>
        <begin position="1583"/>
        <end position="1655"/>
    </location>
</feature>
<dbReference type="PANTHER" id="PTHR18881:SF3">
    <property type="entry name" value="POLYAMINE-MODULATED FACTOR 1-BINDING PROTEIN 1"/>
    <property type="match status" value="1"/>
</dbReference>
<feature type="coiled-coil region" evidence="1">
    <location>
        <begin position="302"/>
        <end position="497"/>
    </location>
</feature>
<evidence type="ECO:0000256" key="2">
    <source>
        <dbReference type="SAM" id="MobiDB-lite"/>
    </source>
</evidence>
<feature type="region of interest" description="Disordered" evidence="2">
    <location>
        <begin position="251"/>
        <end position="272"/>
    </location>
</feature>
<dbReference type="PANTHER" id="PTHR18881">
    <property type="entry name" value="POLYAMINE-MODULATED FACTOR 1-BINDING PROTEIN 1-RELATED"/>
    <property type="match status" value="1"/>
</dbReference>
<organism evidence="3 4">
    <name type="scientific">Aldrovandia affinis</name>
    <dbReference type="NCBI Taxonomy" id="143900"/>
    <lineage>
        <taxon>Eukaryota</taxon>
        <taxon>Metazoa</taxon>
        <taxon>Chordata</taxon>
        <taxon>Craniata</taxon>
        <taxon>Vertebrata</taxon>
        <taxon>Euteleostomi</taxon>
        <taxon>Actinopterygii</taxon>
        <taxon>Neopterygii</taxon>
        <taxon>Teleostei</taxon>
        <taxon>Notacanthiformes</taxon>
        <taxon>Halosauridae</taxon>
        <taxon>Aldrovandia</taxon>
    </lineage>
</organism>
<proteinExistence type="predicted"/>
<dbReference type="EMBL" id="JAINUG010000016">
    <property type="protein sequence ID" value="KAJ8413471.1"/>
    <property type="molecule type" value="Genomic_DNA"/>
</dbReference>
<name>A0AAD7WXQ0_9TELE</name>
<keyword evidence="1" id="KW-0175">Coiled coil</keyword>
<gene>
    <name evidence="3" type="ORF">AAFF_G00094670</name>
</gene>
<feature type="compositionally biased region" description="Polar residues" evidence="2">
    <location>
        <begin position="1316"/>
        <end position="1339"/>
    </location>
</feature>
<feature type="coiled-coil region" evidence="1">
    <location>
        <begin position="622"/>
        <end position="835"/>
    </location>
</feature>
<protein>
    <submittedName>
        <fullName evidence="3">Uncharacterized protein</fullName>
    </submittedName>
</protein>